<dbReference type="PRINTS" id="PR00032">
    <property type="entry name" value="HTHARAC"/>
</dbReference>
<keyword evidence="1" id="KW-0805">Transcription regulation</keyword>
<keyword evidence="6" id="KW-1185">Reference proteome</keyword>
<proteinExistence type="predicted"/>
<dbReference type="SMART" id="SM00342">
    <property type="entry name" value="HTH_ARAC"/>
    <property type="match status" value="1"/>
</dbReference>
<evidence type="ECO:0000313" key="6">
    <source>
        <dbReference type="Proteomes" id="UP000649151"/>
    </source>
</evidence>
<dbReference type="Proteomes" id="UP000649151">
    <property type="component" value="Unassembled WGS sequence"/>
</dbReference>
<dbReference type="InterPro" id="IPR014710">
    <property type="entry name" value="RmlC-like_jellyroll"/>
</dbReference>
<dbReference type="PANTHER" id="PTHR43280">
    <property type="entry name" value="ARAC-FAMILY TRANSCRIPTIONAL REGULATOR"/>
    <property type="match status" value="1"/>
</dbReference>
<sequence length="357" mass="42389">MGIHRPNEYLSSILKMENREIITHKIHRKNYVPSPEMLSINIDPVTKQQYYTFHWKTGNVPPNIEIDISTDYYLSSKLKDKQKFGTKLHNHDFFEIVYVYSGKCMSLISGKEQMLYSGDICLYNLQAIHRLQRFQPEDTVFNILIRQDLFQRSFLDMLAENDMITDFFIQSIYTINNRAGQIVLHPDPNYHCEKIIQSMIEVFYRDEPMSHSMMKALLVLLLGEMTKQYRSHFDMLGDTDSNRLKLSDVISYINEHYESITLEELSAHFGYTTRSMARYFQRYSNTSFKEIVQHFRFHQACSYLQDSIKTIQEIAEIVGYSERSSFERAFKQKYRISPVEYRKRYQNKMSKSTKIDG</sequence>
<comment type="caution">
    <text evidence="5">The sequence shown here is derived from an EMBL/GenBank/DDBJ whole genome shotgun (WGS) entry which is preliminary data.</text>
</comment>
<dbReference type="Gene3D" id="1.10.10.60">
    <property type="entry name" value="Homeodomain-like"/>
    <property type="match status" value="2"/>
</dbReference>
<dbReference type="Pfam" id="PF02311">
    <property type="entry name" value="AraC_binding"/>
    <property type="match status" value="1"/>
</dbReference>
<dbReference type="InterPro" id="IPR020449">
    <property type="entry name" value="Tscrpt_reg_AraC-type_HTH"/>
</dbReference>
<name>A0ABR7IN74_9CLOT</name>
<dbReference type="SUPFAM" id="SSF46689">
    <property type="entry name" value="Homeodomain-like"/>
    <property type="match status" value="1"/>
</dbReference>
<dbReference type="SUPFAM" id="SSF51215">
    <property type="entry name" value="Regulatory protein AraC"/>
    <property type="match status" value="1"/>
</dbReference>
<dbReference type="InterPro" id="IPR003313">
    <property type="entry name" value="AraC-bd"/>
</dbReference>
<feature type="domain" description="HTH araC/xylS-type" evidence="4">
    <location>
        <begin position="247"/>
        <end position="344"/>
    </location>
</feature>
<keyword evidence="3" id="KW-0804">Transcription</keyword>
<dbReference type="InterPro" id="IPR018060">
    <property type="entry name" value="HTH_AraC"/>
</dbReference>
<dbReference type="RefSeq" id="WP_186995873.1">
    <property type="nucleotide sequence ID" value="NZ_JACOQK010000001.1"/>
</dbReference>
<dbReference type="Gene3D" id="2.60.120.10">
    <property type="entry name" value="Jelly Rolls"/>
    <property type="match status" value="1"/>
</dbReference>
<accession>A0ABR7IN74</accession>
<protein>
    <submittedName>
        <fullName evidence="5">Helix-turn-helix transcriptional regulator</fullName>
    </submittedName>
</protein>
<organism evidence="5 6">
    <name type="scientific">Clostridium facile</name>
    <dbReference type="NCBI Taxonomy" id="2763035"/>
    <lineage>
        <taxon>Bacteria</taxon>
        <taxon>Bacillati</taxon>
        <taxon>Bacillota</taxon>
        <taxon>Clostridia</taxon>
        <taxon>Eubacteriales</taxon>
        <taxon>Clostridiaceae</taxon>
        <taxon>Clostridium</taxon>
    </lineage>
</organism>
<evidence type="ECO:0000259" key="4">
    <source>
        <dbReference type="PROSITE" id="PS01124"/>
    </source>
</evidence>
<evidence type="ECO:0000256" key="2">
    <source>
        <dbReference type="ARBA" id="ARBA00023125"/>
    </source>
</evidence>
<reference evidence="5 6" key="1">
    <citation type="submission" date="2020-08" db="EMBL/GenBank/DDBJ databases">
        <title>Genome public.</title>
        <authorList>
            <person name="Liu C."/>
            <person name="Sun Q."/>
        </authorList>
    </citation>
    <scope>NUCLEOTIDE SEQUENCE [LARGE SCALE GENOMIC DNA]</scope>
    <source>
        <strain evidence="5 6">NSJ-27</strain>
    </source>
</reference>
<keyword evidence="2" id="KW-0238">DNA-binding</keyword>
<dbReference type="EMBL" id="JACOQK010000001">
    <property type="protein sequence ID" value="MBC5786590.1"/>
    <property type="molecule type" value="Genomic_DNA"/>
</dbReference>
<dbReference type="InterPro" id="IPR037923">
    <property type="entry name" value="HTH-like"/>
</dbReference>
<dbReference type="PANTHER" id="PTHR43280:SF2">
    <property type="entry name" value="HTH-TYPE TRANSCRIPTIONAL REGULATOR EXSA"/>
    <property type="match status" value="1"/>
</dbReference>
<gene>
    <name evidence="5" type="ORF">H8Z77_00930</name>
</gene>
<evidence type="ECO:0000313" key="5">
    <source>
        <dbReference type="EMBL" id="MBC5786590.1"/>
    </source>
</evidence>
<evidence type="ECO:0000256" key="3">
    <source>
        <dbReference type="ARBA" id="ARBA00023163"/>
    </source>
</evidence>
<dbReference type="Pfam" id="PF12833">
    <property type="entry name" value="HTH_18"/>
    <property type="match status" value="1"/>
</dbReference>
<dbReference type="InterPro" id="IPR009057">
    <property type="entry name" value="Homeodomain-like_sf"/>
</dbReference>
<dbReference type="PROSITE" id="PS01124">
    <property type="entry name" value="HTH_ARAC_FAMILY_2"/>
    <property type="match status" value="1"/>
</dbReference>
<evidence type="ECO:0000256" key="1">
    <source>
        <dbReference type="ARBA" id="ARBA00023015"/>
    </source>
</evidence>